<keyword evidence="1" id="KW-1133">Transmembrane helix</keyword>
<feature type="transmembrane region" description="Helical" evidence="1">
    <location>
        <begin position="48"/>
        <end position="71"/>
    </location>
</feature>
<reference evidence="2" key="1">
    <citation type="submission" date="2022-05" db="EMBL/GenBank/DDBJ databases">
        <authorList>
            <person name="Jo J.-H."/>
            <person name="Im W.-T."/>
        </authorList>
    </citation>
    <scope>NUCLEOTIDE SEQUENCE</scope>
    <source>
        <strain evidence="2">SE158</strain>
    </source>
</reference>
<evidence type="ECO:0000256" key="1">
    <source>
        <dbReference type="SAM" id="Phobius"/>
    </source>
</evidence>
<comment type="caution">
    <text evidence="2">The sequence shown here is derived from an EMBL/GenBank/DDBJ whole genome shotgun (WGS) entry which is preliminary data.</text>
</comment>
<proteinExistence type="predicted"/>
<sequence length="88" mass="9604">MTRPVPSGKQFVDLAAEAAKPSRIRRDPPLKVAKKTVVPDREIVDRQAVLIGIVAIALSLVVIALFIGNWAGWSPRQVTLEVDDRGGY</sequence>
<dbReference type="RefSeq" id="WP_249848257.1">
    <property type="nucleotide sequence ID" value="NZ_JAMGBD010000001.1"/>
</dbReference>
<name>A0ABT0RN00_9SPHN</name>
<keyword evidence="1" id="KW-0472">Membrane</keyword>
<protein>
    <submittedName>
        <fullName evidence="2">Uncharacterized protein</fullName>
    </submittedName>
</protein>
<accession>A0ABT0RN00</accession>
<dbReference type="EMBL" id="JAMGBD010000001">
    <property type="protein sequence ID" value="MCL6684027.1"/>
    <property type="molecule type" value="Genomic_DNA"/>
</dbReference>
<gene>
    <name evidence="2" type="ORF">LZ536_08970</name>
</gene>
<dbReference type="Proteomes" id="UP001165363">
    <property type="component" value="Unassembled WGS sequence"/>
</dbReference>
<keyword evidence="3" id="KW-1185">Reference proteome</keyword>
<evidence type="ECO:0000313" key="3">
    <source>
        <dbReference type="Proteomes" id="UP001165363"/>
    </source>
</evidence>
<keyword evidence="1" id="KW-0812">Transmembrane</keyword>
<organism evidence="2 3">
    <name type="scientific">Sphingomonas alba</name>
    <dbReference type="NCBI Taxonomy" id="2908208"/>
    <lineage>
        <taxon>Bacteria</taxon>
        <taxon>Pseudomonadati</taxon>
        <taxon>Pseudomonadota</taxon>
        <taxon>Alphaproteobacteria</taxon>
        <taxon>Sphingomonadales</taxon>
        <taxon>Sphingomonadaceae</taxon>
        <taxon>Sphingomonas</taxon>
    </lineage>
</organism>
<evidence type="ECO:0000313" key="2">
    <source>
        <dbReference type="EMBL" id="MCL6684027.1"/>
    </source>
</evidence>